<keyword evidence="1" id="KW-0479">Metal-binding</keyword>
<keyword evidence="2 4" id="KW-0863">Zinc-finger</keyword>
<keyword evidence="7" id="KW-1185">Reference proteome</keyword>
<dbReference type="EMBL" id="JAZGQO010000014">
    <property type="protein sequence ID" value="KAK6170532.1"/>
    <property type="molecule type" value="Genomic_DNA"/>
</dbReference>
<evidence type="ECO:0000256" key="4">
    <source>
        <dbReference type="PROSITE-ProRule" id="PRU00175"/>
    </source>
</evidence>
<evidence type="ECO:0000313" key="7">
    <source>
        <dbReference type="Proteomes" id="UP001347796"/>
    </source>
</evidence>
<sequence length="195" mass="22229">MPKSKSKGGKFLKIIEDESPRYFLNPESVSRHLYCSICQEVFIEPQRAPCGHSYCKKCIMQWLKNSKTCPEDRKPISSSSLHHDFILENIIGDQIVGCPFRYSGCDFIGQLERLSSQRKSCEFNPVNLPNYIRERTGSGAGTPDTMVVDPLAGDIIASPAKPTLMMRLYRRGNDQKRLLETMFDEKENNPVIHIE</sequence>
<evidence type="ECO:0000259" key="5">
    <source>
        <dbReference type="PROSITE" id="PS50089"/>
    </source>
</evidence>
<dbReference type="SMART" id="SM00504">
    <property type="entry name" value="Ubox"/>
    <property type="match status" value="1"/>
</dbReference>
<dbReference type="PANTHER" id="PTHR10131:SF94">
    <property type="entry name" value="TNF RECEPTOR-ASSOCIATED FACTOR 4"/>
    <property type="match status" value="1"/>
</dbReference>
<evidence type="ECO:0000256" key="1">
    <source>
        <dbReference type="ARBA" id="ARBA00022723"/>
    </source>
</evidence>
<gene>
    <name evidence="6" type="ORF">SNE40_018906</name>
</gene>
<dbReference type="PROSITE" id="PS50089">
    <property type="entry name" value="ZF_RING_2"/>
    <property type="match status" value="1"/>
</dbReference>
<dbReference type="GO" id="GO:0008270">
    <property type="term" value="F:zinc ion binding"/>
    <property type="evidence" value="ECO:0007669"/>
    <property type="project" value="UniProtKB-KW"/>
</dbReference>
<protein>
    <recommendedName>
        <fullName evidence="5">RING-type domain-containing protein</fullName>
    </recommendedName>
</protein>
<keyword evidence="3" id="KW-0862">Zinc</keyword>
<dbReference type="SMART" id="SM00184">
    <property type="entry name" value="RING"/>
    <property type="match status" value="1"/>
</dbReference>
<organism evidence="6 7">
    <name type="scientific">Patella caerulea</name>
    <name type="common">Rayed Mediterranean limpet</name>
    <dbReference type="NCBI Taxonomy" id="87958"/>
    <lineage>
        <taxon>Eukaryota</taxon>
        <taxon>Metazoa</taxon>
        <taxon>Spiralia</taxon>
        <taxon>Lophotrochozoa</taxon>
        <taxon>Mollusca</taxon>
        <taxon>Gastropoda</taxon>
        <taxon>Patellogastropoda</taxon>
        <taxon>Patelloidea</taxon>
        <taxon>Patellidae</taxon>
        <taxon>Patella</taxon>
    </lineage>
</organism>
<dbReference type="Proteomes" id="UP001347796">
    <property type="component" value="Unassembled WGS sequence"/>
</dbReference>
<comment type="caution">
    <text evidence="6">The sequence shown here is derived from an EMBL/GenBank/DDBJ whole genome shotgun (WGS) entry which is preliminary data.</text>
</comment>
<dbReference type="AlphaFoldDB" id="A0AAN8P4T1"/>
<evidence type="ECO:0000256" key="2">
    <source>
        <dbReference type="ARBA" id="ARBA00022771"/>
    </source>
</evidence>
<dbReference type="Pfam" id="PF13923">
    <property type="entry name" value="zf-C3HC4_2"/>
    <property type="match status" value="1"/>
</dbReference>
<accession>A0AAN8P4T1</accession>
<reference evidence="6 7" key="1">
    <citation type="submission" date="2024-01" db="EMBL/GenBank/DDBJ databases">
        <title>The genome of the rayed Mediterranean limpet Patella caerulea (Linnaeus, 1758).</title>
        <authorList>
            <person name="Anh-Thu Weber A."/>
            <person name="Halstead-Nussloch G."/>
        </authorList>
    </citation>
    <scope>NUCLEOTIDE SEQUENCE [LARGE SCALE GENOMIC DNA]</scope>
    <source>
        <strain evidence="6">AATW-2023a</strain>
        <tissue evidence="6">Whole specimen</tissue>
    </source>
</reference>
<dbReference type="InterPro" id="IPR017907">
    <property type="entry name" value="Znf_RING_CS"/>
</dbReference>
<proteinExistence type="predicted"/>
<dbReference type="PANTHER" id="PTHR10131">
    <property type="entry name" value="TNF RECEPTOR ASSOCIATED FACTOR"/>
    <property type="match status" value="1"/>
</dbReference>
<evidence type="ECO:0000256" key="3">
    <source>
        <dbReference type="ARBA" id="ARBA00022833"/>
    </source>
</evidence>
<dbReference type="PROSITE" id="PS00518">
    <property type="entry name" value="ZF_RING_1"/>
    <property type="match status" value="1"/>
</dbReference>
<dbReference type="InterPro" id="IPR003613">
    <property type="entry name" value="Ubox_domain"/>
</dbReference>
<feature type="domain" description="RING-type" evidence="5">
    <location>
        <begin position="35"/>
        <end position="73"/>
    </location>
</feature>
<dbReference type="SUPFAM" id="SSF57850">
    <property type="entry name" value="RING/U-box"/>
    <property type="match status" value="1"/>
</dbReference>
<dbReference type="GO" id="GO:0004842">
    <property type="term" value="F:ubiquitin-protein transferase activity"/>
    <property type="evidence" value="ECO:0007669"/>
    <property type="project" value="InterPro"/>
</dbReference>
<dbReference type="GO" id="GO:0016567">
    <property type="term" value="P:protein ubiquitination"/>
    <property type="evidence" value="ECO:0007669"/>
    <property type="project" value="InterPro"/>
</dbReference>
<dbReference type="Gene3D" id="3.30.40.10">
    <property type="entry name" value="Zinc/RING finger domain, C3HC4 (zinc finger)"/>
    <property type="match status" value="1"/>
</dbReference>
<dbReference type="InterPro" id="IPR013083">
    <property type="entry name" value="Znf_RING/FYVE/PHD"/>
</dbReference>
<dbReference type="InterPro" id="IPR001841">
    <property type="entry name" value="Znf_RING"/>
</dbReference>
<evidence type="ECO:0000313" key="6">
    <source>
        <dbReference type="EMBL" id="KAK6170532.1"/>
    </source>
</evidence>
<name>A0AAN8P4T1_PATCE</name>